<protein>
    <recommendedName>
        <fullName evidence="1">SAM domain-containing protein</fullName>
    </recommendedName>
</protein>
<dbReference type="GO" id="GO:0005634">
    <property type="term" value="C:nucleus"/>
    <property type="evidence" value="ECO:0007669"/>
    <property type="project" value="TreeGrafter"/>
</dbReference>
<dbReference type="Gene3D" id="1.10.150.50">
    <property type="entry name" value="Transcription Factor, Ets-1"/>
    <property type="match status" value="1"/>
</dbReference>
<dbReference type="CDD" id="cd09531">
    <property type="entry name" value="SAM_CS047"/>
    <property type="match status" value="1"/>
</dbReference>
<evidence type="ECO:0000259" key="1">
    <source>
        <dbReference type="PROSITE" id="PS50105"/>
    </source>
</evidence>
<name>U5EFY3_9DIPT</name>
<accession>U5EFY3</accession>
<dbReference type="PANTHER" id="PTHR21359">
    <property type="entry name" value="DUF5577 DOMAIN-CONTAINING PROTEIN"/>
    <property type="match status" value="1"/>
</dbReference>
<dbReference type="PROSITE" id="PS50105">
    <property type="entry name" value="SAM_DOMAIN"/>
    <property type="match status" value="1"/>
</dbReference>
<feature type="non-terminal residue" evidence="2">
    <location>
        <position position="1"/>
    </location>
</feature>
<reference evidence="2" key="1">
    <citation type="journal article" date="2014" name="Insect Biochem. Mol. Biol.">
        <title>An insight into the sialome of the frog biting fly, Corethrella appendiculata.</title>
        <authorList>
            <person name="Ribeiro J.M.C."/>
            <person name="Chagas A.C."/>
            <person name="Pham V.M."/>
            <person name="Lounibos L.P."/>
            <person name="Calvo E."/>
        </authorList>
    </citation>
    <scope>NUCLEOTIDE SEQUENCE</scope>
    <source>
        <tissue evidence="2">Salivary glands</tissue>
    </source>
</reference>
<proteinExistence type="evidence at transcript level"/>
<organism evidence="2">
    <name type="scientific">Corethrella appendiculata</name>
    <dbReference type="NCBI Taxonomy" id="1370023"/>
    <lineage>
        <taxon>Eukaryota</taxon>
        <taxon>Metazoa</taxon>
        <taxon>Ecdysozoa</taxon>
        <taxon>Arthropoda</taxon>
        <taxon>Hexapoda</taxon>
        <taxon>Insecta</taxon>
        <taxon>Pterygota</taxon>
        <taxon>Neoptera</taxon>
        <taxon>Endopterygota</taxon>
        <taxon>Diptera</taxon>
        <taxon>Nematocera</taxon>
        <taxon>Culicoidea</taxon>
        <taxon>Chaoboridae</taxon>
        <taxon>Corethrella</taxon>
    </lineage>
</organism>
<dbReference type="PANTHER" id="PTHR21359:SF1">
    <property type="entry name" value="DUF5577 DOMAIN-CONTAINING PROTEIN"/>
    <property type="match status" value="1"/>
</dbReference>
<dbReference type="Pfam" id="PF18017">
    <property type="entry name" value="SAM_4"/>
    <property type="match status" value="1"/>
</dbReference>
<dbReference type="InterPro" id="IPR013761">
    <property type="entry name" value="SAM/pointed_sf"/>
</dbReference>
<dbReference type="AlphaFoldDB" id="U5EFY3"/>
<dbReference type="InterPro" id="IPR039161">
    <property type="entry name" value="C19orf47-like"/>
</dbReference>
<dbReference type="EMBL" id="GANO01003683">
    <property type="protein sequence ID" value="JAB56188.1"/>
    <property type="molecule type" value="mRNA"/>
</dbReference>
<dbReference type="InterPro" id="IPR001660">
    <property type="entry name" value="SAM"/>
</dbReference>
<feature type="domain" description="SAM" evidence="1">
    <location>
        <begin position="1"/>
        <end position="65"/>
    </location>
</feature>
<dbReference type="InterPro" id="IPR040772">
    <property type="entry name" value="C19orf47_SAM"/>
</dbReference>
<sequence>TWVKFFTQAGIPNSASASYAHIFVENRICMDMLLDLNKDYLREMGVTTMGDIIAILRHAKSVHQNQIKEKILSTSNDKIPVAAVSSIPSVVVNSTVKNMSRTEPASKVIKTNLSAAQAPPVTASKIRRVLPEHEGKYKITLPTGNTARSREILEKKSTILKSTVVPTSKDNFAKKSSIFDRLSIAISNGNDDNDDDDDVKIVTQKRQIIKTNEPILRKETVSIFSRLGGKSTNQSVDISPSILKNKPIIKRPSQPVGLLRQQKVMLVKKVPAKAILDSSDDDFDQMDEFERMDTSDGNTKAVSFSEEDEILEIAPRRRVKMPATHNALFMDDNKNVKQRLGAMRQERLIHSTRKTVNLKPNADKIKISNVTKMKSDDILRQKKKPIHTRLTLESVKSTPHQLKHRLERFSLSEKNVKVTKLKL</sequence>
<evidence type="ECO:0000313" key="2">
    <source>
        <dbReference type="EMBL" id="JAB56188.1"/>
    </source>
</evidence>
<dbReference type="SUPFAM" id="SSF47769">
    <property type="entry name" value="SAM/Pointed domain"/>
    <property type="match status" value="1"/>
</dbReference>